<dbReference type="AlphaFoldDB" id="A0A1Y1UEG4"/>
<dbReference type="OrthoDB" id="10267058at2759"/>
<dbReference type="GO" id="GO:0047429">
    <property type="term" value="F:nucleoside triphosphate diphosphatase activity"/>
    <property type="evidence" value="ECO:0007669"/>
    <property type="project" value="InterPro"/>
</dbReference>
<gene>
    <name evidence="4" type="ORF">BD324DRAFT_495334</name>
</gene>
<dbReference type="CDD" id="cd00555">
    <property type="entry name" value="Maf"/>
    <property type="match status" value="1"/>
</dbReference>
<name>A0A1Y1UEG4_9TREE</name>
<sequence length="251" mass="27782">MSPSSRPSVVLPDALKIPIMQKLQHRRVVLASASPRRKEELARAGLAPEIVVSRFDENLPKHEFQGRLSEYPISTAGEKAMEVYERMVREDPDDAPDLVISADTVVIFPPEEDTAEGGEAHGEESEILEKPMSKDEQRRWLNMMNGRRVQIVTAVTLAYPSVVAPGYKLESISCSTIANFADNNKDLIEAYVESGDGLEKAGGFGIQSTGGLLIERIEGDYDNVKGFPTAPFWRWMVDLDSGGVFDEARDE</sequence>
<comment type="caution">
    <text evidence="4">The sequence shown here is derived from an EMBL/GenBank/DDBJ whole genome shotgun (WGS) entry which is preliminary data.</text>
</comment>
<dbReference type="SUPFAM" id="SSF52972">
    <property type="entry name" value="ITPase-like"/>
    <property type="match status" value="1"/>
</dbReference>
<comment type="cofactor">
    <cofactor evidence="1">
        <name>a divalent metal cation</name>
        <dbReference type="ChEBI" id="CHEBI:60240"/>
    </cofactor>
</comment>
<proteinExistence type="inferred from homology"/>
<dbReference type="InterPro" id="IPR003697">
    <property type="entry name" value="Maf-like"/>
</dbReference>
<dbReference type="RefSeq" id="XP_021870513.1">
    <property type="nucleotide sequence ID" value="XM_022012942.1"/>
</dbReference>
<evidence type="ECO:0000256" key="2">
    <source>
        <dbReference type="ARBA" id="ARBA00022801"/>
    </source>
</evidence>
<evidence type="ECO:0000313" key="5">
    <source>
        <dbReference type="Proteomes" id="UP000193218"/>
    </source>
</evidence>
<feature type="compositionally biased region" description="Basic and acidic residues" evidence="3">
    <location>
        <begin position="118"/>
        <end position="133"/>
    </location>
</feature>
<protein>
    <submittedName>
        <fullName evidence="4">Inosine triphosphate pyrophosphatase-like protein</fullName>
    </submittedName>
</protein>
<dbReference type="InParanoid" id="A0A1Y1UEG4"/>
<dbReference type="PANTHER" id="PTHR43213">
    <property type="entry name" value="BIFUNCTIONAL DTTP/UTP PYROPHOSPHATASE/METHYLTRANSFERASE PROTEIN-RELATED"/>
    <property type="match status" value="1"/>
</dbReference>
<evidence type="ECO:0000256" key="1">
    <source>
        <dbReference type="ARBA" id="ARBA00001968"/>
    </source>
</evidence>
<dbReference type="PANTHER" id="PTHR43213:SF5">
    <property type="entry name" value="BIFUNCTIONAL DTTP_UTP PYROPHOSPHATASE_METHYLTRANSFERASE PROTEIN-RELATED"/>
    <property type="match status" value="1"/>
</dbReference>
<dbReference type="Gene3D" id="3.90.950.10">
    <property type="match status" value="1"/>
</dbReference>
<reference evidence="4 5" key="1">
    <citation type="submission" date="2017-03" db="EMBL/GenBank/DDBJ databases">
        <title>Widespread Adenine N6-methylation of Active Genes in Fungi.</title>
        <authorList>
            <consortium name="DOE Joint Genome Institute"/>
            <person name="Mondo S.J."/>
            <person name="Dannebaum R.O."/>
            <person name="Kuo R.C."/>
            <person name="Louie K.B."/>
            <person name="Bewick A.J."/>
            <person name="Labutti K."/>
            <person name="Haridas S."/>
            <person name="Kuo A."/>
            <person name="Salamov A."/>
            <person name="Ahrendt S.R."/>
            <person name="Lau R."/>
            <person name="Bowen B.P."/>
            <person name="Lipzen A."/>
            <person name="Sullivan W."/>
            <person name="Andreopoulos W.B."/>
            <person name="Clum A."/>
            <person name="Lindquist E."/>
            <person name="Daum C."/>
            <person name="Northen T.R."/>
            <person name="Ramamoorthy G."/>
            <person name="Schmitz R.J."/>
            <person name="Gryganskyi A."/>
            <person name="Culley D."/>
            <person name="Magnuson J."/>
            <person name="James T.Y."/>
            <person name="O'Malley M.A."/>
            <person name="Stajich J.E."/>
            <person name="Spatafora J.W."/>
            <person name="Visel A."/>
            <person name="Grigoriev I.V."/>
        </authorList>
    </citation>
    <scope>NUCLEOTIDE SEQUENCE [LARGE SCALE GENOMIC DNA]</scope>
    <source>
        <strain evidence="4 5">NRRL Y-17943</strain>
    </source>
</reference>
<dbReference type="HAMAP" id="MF_00528">
    <property type="entry name" value="Maf"/>
    <property type="match status" value="1"/>
</dbReference>
<keyword evidence="5" id="KW-1185">Reference proteome</keyword>
<keyword evidence="2" id="KW-0378">Hydrolase</keyword>
<dbReference type="GeneID" id="33554750"/>
<dbReference type="FunCoup" id="A0A1Y1UEG4">
    <property type="interactions" value="41"/>
</dbReference>
<evidence type="ECO:0000313" key="4">
    <source>
        <dbReference type="EMBL" id="ORX36412.1"/>
    </source>
</evidence>
<dbReference type="EMBL" id="NBSH01000008">
    <property type="protein sequence ID" value="ORX36412.1"/>
    <property type="molecule type" value="Genomic_DNA"/>
</dbReference>
<dbReference type="Pfam" id="PF02545">
    <property type="entry name" value="Maf"/>
    <property type="match status" value="1"/>
</dbReference>
<feature type="region of interest" description="Disordered" evidence="3">
    <location>
        <begin position="112"/>
        <end position="133"/>
    </location>
</feature>
<dbReference type="Proteomes" id="UP000193218">
    <property type="component" value="Unassembled WGS sequence"/>
</dbReference>
<accession>A0A1Y1UEG4</accession>
<evidence type="ECO:0000256" key="3">
    <source>
        <dbReference type="SAM" id="MobiDB-lite"/>
    </source>
</evidence>
<dbReference type="STRING" id="4999.A0A1Y1UEG4"/>
<dbReference type="InterPro" id="IPR029001">
    <property type="entry name" value="ITPase-like_fam"/>
</dbReference>
<organism evidence="4 5">
    <name type="scientific">Kockovaella imperatae</name>
    <dbReference type="NCBI Taxonomy" id="4999"/>
    <lineage>
        <taxon>Eukaryota</taxon>
        <taxon>Fungi</taxon>
        <taxon>Dikarya</taxon>
        <taxon>Basidiomycota</taxon>
        <taxon>Agaricomycotina</taxon>
        <taxon>Tremellomycetes</taxon>
        <taxon>Tremellales</taxon>
        <taxon>Cuniculitremaceae</taxon>
        <taxon>Kockovaella</taxon>
    </lineage>
</organism>